<protein>
    <submittedName>
        <fullName evidence="2">Uncharacterized protein</fullName>
    </submittedName>
</protein>
<feature type="non-terminal residue" evidence="2">
    <location>
        <position position="222"/>
    </location>
</feature>
<evidence type="ECO:0000313" key="3">
    <source>
        <dbReference type="Proteomes" id="UP001168990"/>
    </source>
</evidence>
<comment type="caution">
    <text evidence="2">The sequence shown here is derived from an EMBL/GenBank/DDBJ whole genome shotgun (WGS) entry which is preliminary data.</text>
</comment>
<gene>
    <name evidence="2" type="ORF">PV328_012458</name>
</gene>
<feature type="region of interest" description="Disordered" evidence="1">
    <location>
        <begin position="76"/>
        <end position="103"/>
    </location>
</feature>
<reference evidence="2" key="2">
    <citation type="submission" date="2023-03" db="EMBL/GenBank/DDBJ databases">
        <authorList>
            <person name="Inwood S.N."/>
            <person name="Skelly J.G."/>
            <person name="Guhlin J."/>
            <person name="Harrop T.W.R."/>
            <person name="Goldson S.G."/>
            <person name="Dearden P.K."/>
        </authorList>
    </citation>
    <scope>NUCLEOTIDE SEQUENCE</scope>
    <source>
        <strain evidence="2">Irish</strain>
        <tissue evidence="2">Whole body</tissue>
    </source>
</reference>
<accession>A0AA39C212</accession>
<proteinExistence type="predicted"/>
<sequence>TTKIPSHSRYEDATVKLKWKDTQTKQCVNLDAKIVKMSDEKEELEKICVDENTGMILDGAIKTFSQKIHTIKSNLKKEKKETEKRKHNMKMKQEKELSESQSFLRTSCTNRHDKFANKTLTMRKPKILMDVPVHNEAEHKIINNKTGAIKKNNKTMLYEDSDILKDINNINTITNKNDTYDDNGNEYYDDNFVMNDNIFDTHSKKPVTTASSLKFVYDSIKE</sequence>
<dbReference type="EMBL" id="JAQQBS010002810">
    <property type="protein sequence ID" value="KAK0156668.1"/>
    <property type="molecule type" value="Genomic_DNA"/>
</dbReference>
<evidence type="ECO:0000313" key="2">
    <source>
        <dbReference type="EMBL" id="KAK0156668.1"/>
    </source>
</evidence>
<evidence type="ECO:0000256" key="1">
    <source>
        <dbReference type="SAM" id="MobiDB-lite"/>
    </source>
</evidence>
<feature type="non-terminal residue" evidence="2">
    <location>
        <position position="1"/>
    </location>
</feature>
<keyword evidence="3" id="KW-1185">Reference proteome</keyword>
<reference evidence="2" key="1">
    <citation type="journal article" date="2023" name="bioRxiv">
        <title>Scaffold-level genome assemblies of two parasitoid biocontrol wasps reveal the parthenogenesis mechanism and an associated novel virus.</title>
        <authorList>
            <person name="Inwood S."/>
            <person name="Skelly J."/>
            <person name="Guhlin J."/>
            <person name="Harrop T."/>
            <person name="Goldson S."/>
            <person name="Dearden P."/>
        </authorList>
    </citation>
    <scope>NUCLEOTIDE SEQUENCE</scope>
    <source>
        <strain evidence="2">Irish</strain>
        <tissue evidence="2">Whole body</tissue>
    </source>
</reference>
<name>A0AA39C212_9HYME</name>
<dbReference type="AlphaFoldDB" id="A0AA39C212"/>
<organism evidence="2 3">
    <name type="scientific">Microctonus aethiopoides</name>
    <dbReference type="NCBI Taxonomy" id="144406"/>
    <lineage>
        <taxon>Eukaryota</taxon>
        <taxon>Metazoa</taxon>
        <taxon>Ecdysozoa</taxon>
        <taxon>Arthropoda</taxon>
        <taxon>Hexapoda</taxon>
        <taxon>Insecta</taxon>
        <taxon>Pterygota</taxon>
        <taxon>Neoptera</taxon>
        <taxon>Endopterygota</taxon>
        <taxon>Hymenoptera</taxon>
        <taxon>Apocrita</taxon>
        <taxon>Ichneumonoidea</taxon>
        <taxon>Braconidae</taxon>
        <taxon>Euphorinae</taxon>
        <taxon>Microctonus</taxon>
    </lineage>
</organism>
<dbReference type="Proteomes" id="UP001168990">
    <property type="component" value="Unassembled WGS sequence"/>
</dbReference>